<dbReference type="PROSITE" id="PS00383">
    <property type="entry name" value="TYR_PHOSPHATASE_1"/>
    <property type="match status" value="1"/>
</dbReference>
<evidence type="ECO:0000256" key="4">
    <source>
        <dbReference type="ARBA" id="ARBA00022840"/>
    </source>
</evidence>
<feature type="domain" description="Tyrosine-protein phosphatase" evidence="6">
    <location>
        <begin position="10"/>
        <end position="151"/>
    </location>
</feature>
<keyword evidence="9" id="KW-1185">Reference proteome</keyword>
<name>A0ABN8QBU9_9CNID</name>
<dbReference type="PROSITE" id="PS00175">
    <property type="entry name" value="PG_MUTASE"/>
    <property type="match status" value="1"/>
</dbReference>
<protein>
    <recommendedName>
        <fullName evidence="10">6-phosphofructo-2-kinase</fullName>
    </recommendedName>
</protein>
<accession>A0ABN8QBU9</accession>
<dbReference type="Pfam" id="PF00300">
    <property type="entry name" value="His_Phos_1"/>
    <property type="match status" value="1"/>
</dbReference>
<comment type="similarity">
    <text evidence="1">In the C-terminal section; belongs to the phosphoglycerate mutase family.</text>
</comment>
<proteinExistence type="inferred from homology"/>
<dbReference type="Gene3D" id="3.90.190.10">
    <property type="entry name" value="Protein tyrosine phosphatase superfamily"/>
    <property type="match status" value="1"/>
</dbReference>
<organism evidence="8 9">
    <name type="scientific">Porites lobata</name>
    <dbReference type="NCBI Taxonomy" id="104759"/>
    <lineage>
        <taxon>Eukaryota</taxon>
        <taxon>Metazoa</taxon>
        <taxon>Cnidaria</taxon>
        <taxon>Anthozoa</taxon>
        <taxon>Hexacorallia</taxon>
        <taxon>Scleractinia</taxon>
        <taxon>Fungiina</taxon>
        <taxon>Poritidae</taxon>
        <taxon>Porites</taxon>
    </lineage>
</organism>
<feature type="domain" description="Tyrosine specific protein phosphatases" evidence="7">
    <location>
        <begin position="78"/>
        <end position="130"/>
    </location>
</feature>
<comment type="caution">
    <text evidence="8">The sequence shown here is derived from an EMBL/GenBank/DDBJ whole genome shotgun (WGS) entry which is preliminary data.</text>
</comment>
<dbReference type="Gene3D" id="3.40.50.300">
    <property type="entry name" value="P-loop containing nucleotide triphosphate hydrolases"/>
    <property type="match status" value="1"/>
</dbReference>
<dbReference type="PRINTS" id="PR00991">
    <property type="entry name" value="6PFRUCTKNASE"/>
</dbReference>
<dbReference type="SUPFAM" id="SSF53254">
    <property type="entry name" value="Phosphoglycerate mutase-like"/>
    <property type="match status" value="1"/>
</dbReference>
<sequence length="731" mass="84041">MIKHCSPLGKMAEITEFLFLGGLAAAKMEDVLTTKGITCVINASVEAPDINYESIKATRIRLEDTPSCNIGIHFDLVADKIDKVRRERGKVFVHCIAGISRSATLVLAYLMKYQRMNLIDAHSYVKQRRPLIRPNSGFWKDLVEFEKKLFHKNTVNMVESKIGLVPSVYKDDLKNLLVNCCKSSLQHYAVVMGYCRHICGARNSDKLALLNKHMADVDDMKPPFSLHSVSVDSELDDHDMDLLADHEDREHKNQEVFVLREKKGVIYPSDYKYRVDTCYPGYYPRFVNAPTVITLVGLPARGKTYMAKKLGRYLNWIGIKTQVFNAGEYRRKFVGPDKLHDFFRVENTEAYKIRTKCAIACLEDVSKFLTRGGQVAIFDATNITMERRGFILEFCTNRGFKVFFMESMCTDADIVAANIKVMGHEFFTNEELKSWKSWMDSPASPPLSPSGVKKFTPDYENLDRDKAIEDFRERIKHYEDSYEPLSIEKEGNLSFIKIINAGEQFLVNSIDGYLQSRAVYFLMNSHNKKRSIYLARHGESDYNVQKRLGGNSDLTVRGEEFSFALARFIKEEKIKDLKVWTSQLKRAVDTAQFLEGVTVERWKALNEMDHGIYDGMTLDEIKQMDPEEHKVLEEHPFNYRYPRGESYSDVCARLEPIIMELERQSNVLVICHEAILQCLMAYFLDHSSGELPNLRIPFHTVFKLTPIAYGCRVERYPLFVKKNSPGSISEH</sequence>
<dbReference type="InterPro" id="IPR029033">
    <property type="entry name" value="His_PPase_superfam"/>
</dbReference>
<dbReference type="EMBL" id="CALNXK010000120">
    <property type="protein sequence ID" value="CAH3161466.1"/>
    <property type="molecule type" value="Genomic_DNA"/>
</dbReference>
<keyword evidence="4" id="KW-0067">ATP-binding</keyword>
<evidence type="ECO:0000256" key="1">
    <source>
        <dbReference type="ARBA" id="ARBA00008408"/>
    </source>
</evidence>
<reference evidence="8 9" key="1">
    <citation type="submission" date="2022-05" db="EMBL/GenBank/DDBJ databases">
        <authorList>
            <consortium name="Genoscope - CEA"/>
            <person name="William W."/>
        </authorList>
    </citation>
    <scope>NUCLEOTIDE SEQUENCE [LARGE SCALE GENOMIC DNA]</scope>
</reference>
<dbReference type="Proteomes" id="UP001159405">
    <property type="component" value="Unassembled WGS sequence"/>
</dbReference>
<dbReference type="PANTHER" id="PTHR10606">
    <property type="entry name" value="6-PHOSPHOFRUCTO-2-KINASE/FRUCTOSE-2,6-BISPHOSPHATASE"/>
    <property type="match status" value="1"/>
</dbReference>
<dbReference type="Pfam" id="PF01591">
    <property type="entry name" value="6PF2K"/>
    <property type="match status" value="2"/>
</dbReference>
<dbReference type="InterPro" id="IPR003094">
    <property type="entry name" value="6Pfruct_kin"/>
</dbReference>
<evidence type="ECO:0000313" key="8">
    <source>
        <dbReference type="EMBL" id="CAH3161466.1"/>
    </source>
</evidence>
<dbReference type="PROSITE" id="PS50056">
    <property type="entry name" value="TYR_PHOSPHATASE_2"/>
    <property type="match status" value="1"/>
</dbReference>
<dbReference type="InterPro" id="IPR013078">
    <property type="entry name" value="His_Pase_superF_clade-1"/>
</dbReference>
<evidence type="ECO:0008006" key="10">
    <source>
        <dbReference type="Google" id="ProtNLM"/>
    </source>
</evidence>
<dbReference type="InterPro" id="IPR029021">
    <property type="entry name" value="Prot-tyrosine_phosphatase-like"/>
</dbReference>
<dbReference type="InterPro" id="IPR000387">
    <property type="entry name" value="Tyr_Pase_dom"/>
</dbReference>
<dbReference type="InterPro" id="IPR020422">
    <property type="entry name" value="TYR_PHOSPHATASE_DUAL_dom"/>
</dbReference>
<dbReference type="CDD" id="cd14514">
    <property type="entry name" value="DUSP14-like"/>
    <property type="match status" value="1"/>
</dbReference>
<dbReference type="CDD" id="cd07067">
    <property type="entry name" value="HP_PGM_like"/>
    <property type="match status" value="1"/>
</dbReference>
<dbReference type="SMART" id="SM00855">
    <property type="entry name" value="PGAM"/>
    <property type="match status" value="1"/>
</dbReference>
<dbReference type="InterPro" id="IPR027417">
    <property type="entry name" value="P-loop_NTPase"/>
</dbReference>
<gene>
    <name evidence="8" type="ORF">PLOB_00004884</name>
</gene>
<evidence type="ECO:0000256" key="2">
    <source>
        <dbReference type="ARBA" id="ARBA00022741"/>
    </source>
</evidence>
<evidence type="ECO:0000313" key="9">
    <source>
        <dbReference type="Proteomes" id="UP001159405"/>
    </source>
</evidence>
<keyword evidence="2" id="KW-0547">Nucleotide-binding</keyword>
<dbReference type="InterPro" id="IPR001345">
    <property type="entry name" value="PG/BPGM_mutase_AS"/>
</dbReference>
<evidence type="ECO:0000259" key="6">
    <source>
        <dbReference type="PROSITE" id="PS50054"/>
    </source>
</evidence>
<evidence type="ECO:0000259" key="7">
    <source>
        <dbReference type="PROSITE" id="PS50056"/>
    </source>
</evidence>
<dbReference type="InterPro" id="IPR013079">
    <property type="entry name" value="6Phosfructo_kin"/>
</dbReference>
<dbReference type="InterPro" id="IPR016130">
    <property type="entry name" value="Tyr_Pase_AS"/>
</dbReference>
<dbReference type="SUPFAM" id="SSF52540">
    <property type="entry name" value="P-loop containing nucleoside triphosphate hydrolases"/>
    <property type="match status" value="1"/>
</dbReference>
<keyword evidence="5" id="KW-0904">Protein phosphatase</keyword>
<dbReference type="InterPro" id="IPR000340">
    <property type="entry name" value="Dual-sp_phosphatase_cat-dom"/>
</dbReference>
<dbReference type="PROSITE" id="PS50054">
    <property type="entry name" value="TYR_PHOSPHATASE_DUAL"/>
    <property type="match status" value="1"/>
</dbReference>
<dbReference type="SMART" id="SM00195">
    <property type="entry name" value="DSPc"/>
    <property type="match status" value="1"/>
</dbReference>
<keyword evidence="3" id="KW-0378">Hydrolase</keyword>
<evidence type="ECO:0000256" key="5">
    <source>
        <dbReference type="ARBA" id="ARBA00022912"/>
    </source>
</evidence>
<evidence type="ECO:0000256" key="3">
    <source>
        <dbReference type="ARBA" id="ARBA00022801"/>
    </source>
</evidence>
<dbReference type="Gene3D" id="3.40.50.1240">
    <property type="entry name" value="Phosphoglycerate mutase-like"/>
    <property type="match status" value="1"/>
</dbReference>
<dbReference type="PANTHER" id="PTHR10606:SF44">
    <property type="entry name" value="6-PHOSPHOFRUCTO 2-KINASE_FRUCTOSE 2,6-BISPHOSPHATASE LONG FORM"/>
    <property type="match status" value="1"/>
</dbReference>
<dbReference type="Pfam" id="PF00782">
    <property type="entry name" value="DSPc"/>
    <property type="match status" value="1"/>
</dbReference>
<dbReference type="SUPFAM" id="SSF52799">
    <property type="entry name" value="(Phosphotyrosine protein) phosphatases II"/>
    <property type="match status" value="1"/>
</dbReference>